<gene>
    <name evidence="1" type="ORF">FB472_2836</name>
</gene>
<reference evidence="1 2" key="1">
    <citation type="submission" date="2019-06" db="EMBL/GenBank/DDBJ databases">
        <title>Sequencing the genomes of 1000 actinobacteria strains.</title>
        <authorList>
            <person name="Klenk H.-P."/>
        </authorList>
    </citation>
    <scope>NUCLEOTIDE SEQUENCE [LARGE SCALE GENOMIC DNA]</scope>
    <source>
        <strain evidence="1 2">DSM 21947</strain>
    </source>
</reference>
<dbReference type="Proteomes" id="UP000316560">
    <property type="component" value="Unassembled WGS sequence"/>
</dbReference>
<dbReference type="RefSeq" id="WP_170192103.1">
    <property type="nucleotide sequence ID" value="NZ_VFRA01000001.1"/>
</dbReference>
<accession>A0A8H2K947</accession>
<name>A0A8H2K947_9MICO</name>
<keyword evidence="2" id="KW-1185">Reference proteome</keyword>
<sequence length="53" mass="5916">MTVISADTCIPRSTVDTHIPLLEWEDWIDVVLDPLGSNFDGECTQHDGCRSIL</sequence>
<organism evidence="1 2">
    <name type="scientific">Rhodoglobus vestalii</name>
    <dbReference type="NCBI Taxonomy" id="193384"/>
    <lineage>
        <taxon>Bacteria</taxon>
        <taxon>Bacillati</taxon>
        <taxon>Actinomycetota</taxon>
        <taxon>Actinomycetes</taxon>
        <taxon>Micrococcales</taxon>
        <taxon>Microbacteriaceae</taxon>
        <taxon>Rhodoglobus</taxon>
    </lineage>
</organism>
<dbReference type="AlphaFoldDB" id="A0A8H2K947"/>
<comment type="caution">
    <text evidence="1">The sequence shown here is derived from an EMBL/GenBank/DDBJ whole genome shotgun (WGS) entry which is preliminary data.</text>
</comment>
<dbReference type="EMBL" id="VFRA01000001">
    <property type="protein sequence ID" value="TQO21162.1"/>
    <property type="molecule type" value="Genomic_DNA"/>
</dbReference>
<evidence type="ECO:0000313" key="1">
    <source>
        <dbReference type="EMBL" id="TQO21162.1"/>
    </source>
</evidence>
<protein>
    <submittedName>
        <fullName evidence="1">Uncharacterized protein</fullName>
    </submittedName>
</protein>
<evidence type="ECO:0000313" key="2">
    <source>
        <dbReference type="Proteomes" id="UP000316560"/>
    </source>
</evidence>
<proteinExistence type="predicted"/>